<dbReference type="PRINTS" id="PR00348">
    <property type="entry name" value="UBIQUITIN"/>
</dbReference>
<dbReference type="PANTHER" id="PTHR10666">
    <property type="entry name" value="UBIQUITIN"/>
    <property type="match status" value="1"/>
</dbReference>
<gene>
    <name evidence="4" type="ORF">H9628_08770</name>
</gene>
<dbReference type="EMBL" id="JACSPS010000003">
    <property type="protein sequence ID" value="MBD8018562.1"/>
    <property type="molecule type" value="Genomic_DNA"/>
</dbReference>
<dbReference type="InterPro" id="IPR050158">
    <property type="entry name" value="Ubiquitin_ubiquitin-like"/>
</dbReference>
<keyword evidence="1 2" id="KW-0732">Signal</keyword>
<dbReference type="NCBIfam" id="TIGR04183">
    <property type="entry name" value="Por_Secre_tail"/>
    <property type="match status" value="1"/>
</dbReference>
<protein>
    <submittedName>
        <fullName evidence="4">T9SS type A sorting domain-containing protein</fullName>
    </submittedName>
</protein>
<sequence>MKILYKLFFTGLLLMSMAVSAMQIFVKAPDGYTIALEVEANDTIENLKAKISDKMDIPVEIIQLYFGQIFLEEGRTLADYNIPKETVLTMTYATLNSTENTISTIKIYPNPATEILYINSQKQDQFYLFDSSGRKIMEGKLKTGQNKIDLVKVMRGNYIIKTNHSSQKVIVQ</sequence>
<feature type="chain" id="PRO_5045754523" evidence="2">
    <location>
        <begin position="22"/>
        <end position="172"/>
    </location>
</feature>
<dbReference type="SUPFAM" id="SSF54236">
    <property type="entry name" value="Ubiquitin-like"/>
    <property type="match status" value="1"/>
</dbReference>
<dbReference type="InterPro" id="IPR019956">
    <property type="entry name" value="Ubiquitin_dom"/>
</dbReference>
<name>A0ABR8WNN8_9FLAO</name>
<evidence type="ECO:0000256" key="2">
    <source>
        <dbReference type="SAM" id="SignalP"/>
    </source>
</evidence>
<dbReference type="Proteomes" id="UP000626242">
    <property type="component" value="Unassembled WGS sequence"/>
</dbReference>
<feature type="domain" description="Ubiquitin-like" evidence="3">
    <location>
        <begin position="22"/>
        <end position="90"/>
    </location>
</feature>
<evidence type="ECO:0000313" key="4">
    <source>
        <dbReference type="EMBL" id="MBD8018562.1"/>
    </source>
</evidence>
<dbReference type="RefSeq" id="WP_251833769.1">
    <property type="nucleotide sequence ID" value="NZ_JACSPS010000003.1"/>
</dbReference>
<reference evidence="4 5" key="1">
    <citation type="submission" date="2020-08" db="EMBL/GenBank/DDBJ databases">
        <title>A Genomic Blueprint of the Chicken Gut Microbiome.</title>
        <authorList>
            <person name="Gilroy R."/>
            <person name="Ravi A."/>
            <person name="Getino M."/>
            <person name="Pursley I."/>
            <person name="Horton D.L."/>
            <person name="Alikhan N.-F."/>
            <person name="Baker D."/>
            <person name="Gharbi K."/>
            <person name="Hall N."/>
            <person name="Watson M."/>
            <person name="Adriaenssens E.M."/>
            <person name="Foster-Nyarko E."/>
            <person name="Jarju S."/>
            <person name="Secka A."/>
            <person name="Antonio M."/>
            <person name="Oren A."/>
            <person name="Chaudhuri R."/>
            <person name="La Ragione R.M."/>
            <person name="Hildebrand F."/>
            <person name="Pallen M.J."/>
        </authorList>
    </citation>
    <scope>NUCLEOTIDE SEQUENCE [LARGE SCALE GENOMIC DNA]</scope>
    <source>
        <strain evidence="4 5">Sa1CVA4</strain>
    </source>
</reference>
<keyword evidence="5" id="KW-1185">Reference proteome</keyword>
<organism evidence="4 5">
    <name type="scientific">Kaistella pullorum</name>
    <dbReference type="NCBI Taxonomy" id="2763074"/>
    <lineage>
        <taxon>Bacteria</taxon>
        <taxon>Pseudomonadati</taxon>
        <taxon>Bacteroidota</taxon>
        <taxon>Flavobacteriia</taxon>
        <taxon>Flavobacteriales</taxon>
        <taxon>Weeksellaceae</taxon>
        <taxon>Chryseobacterium group</taxon>
        <taxon>Kaistella</taxon>
    </lineage>
</organism>
<comment type="caution">
    <text evidence="4">The sequence shown here is derived from an EMBL/GenBank/DDBJ whole genome shotgun (WGS) entry which is preliminary data.</text>
</comment>
<feature type="signal peptide" evidence="2">
    <location>
        <begin position="1"/>
        <end position="21"/>
    </location>
</feature>
<dbReference type="PROSITE" id="PS50053">
    <property type="entry name" value="UBIQUITIN_2"/>
    <property type="match status" value="1"/>
</dbReference>
<evidence type="ECO:0000313" key="5">
    <source>
        <dbReference type="Proteomes" id="UP000626242"/>
    </source>
</evidence>
<dbReference type="Gene3D" id="3.10.20.90">
    <property type="entry name" value="Phosphatidylinositol 3-kinase Catalytic Subunit, Chain A, domain 1"/>
    <property type="match status" value="1"/>
</dbReference>
<dbReference type="SMART" id="SM00213">
    <property type="entry name" value="UBQ"/>
    <property type="match status" value="1"/>
</dbReference>
<proteinExistence type="predicted"/>
<dbReference type="InterPro" id="IPR000626">
    <property type="entry name" value="Ubiquitin-like_dom"/>
</dbReference>
<evidence type="ECO:0000259" key="3">
    <source>
        <dbReference type="PROSITE" id="PS50053"/>
    </source>
</evidence>
<dbReference type="InterPro" id="IPR026444">
    <property type="entry name" value="Secre_tail"/>
</dbReference>
<accession>A0ABR8WNN8</accession>
<dbReference type="InterPro" id="IPR029071">
    <property type="entry name" value="Ubiquitin-like_domsf"/>
</dbReference>
<evidence type="ECO:0000256" key="1">
    <source>
        <dbReference type="ARBA" id="ARBA00022729"/>
    </source>
</evidence>
<dbReference type="Pfam" id="PF00240">
    <property type="entry name" value="ubiquitin"/>
    <property type="match status" value="1"/>
</dbReference>
<dbReference type="Pfam" id="PF18962">
    <property type="entry name" value="Por_Secre_tail"/>
    <property type="match status" value="1"/>
</dbReference>